<organism evidence="6 7">
    <name type="scientific">Waltera acetigignens</name>
    <dbReference type="NCBI Taxonomy" id="2981769"/>
    <lineage>
        <taxon>Bacteria</taxon>
        <taxon>Bacillati</taxon>
        <taxon>Bacillota</taxon>
        <taxon>Clostridia</taxon>
        <taxon>Lachnospirales</taxon>
        <taxon>Lachnospiraceae</taxon>
        <taxon>Waltera</taxon>
    </lineage>
</organism>
<keyword evidence="3" id="KW-0732">Signal</keyword>
<reference evidence="6 7" key="1">
    <citation type="submission" date="2021-10" db="EMBL/GenBank/DDBJ databases">
        <title>Anaerobic single-cell dispensing facilitates the cultivation of human gut bacteria.</title>
        <authorList>
            <person name="Afrizal A."/>
        </authorList>
    </citation>
    <scope>NUCLEOTIDE SEQUENCE [LARGE SCALE GENOMIC DNA]</scope>
    <source>
        <strain evidence="6 7">CLA-AA-H273</strain>
    </source>
</reference>
<dbReference type="Proteomes" id="UP001197795">
    <property type="component" value="Unassembled WGS sequence"/>
</dbReference>
<name>A0AAE3A2G0_9FIRM</name>
<dbReference type="PANTHER" id="PTHR30469">
    <property type="entry name" value="MULTIDRUG RESISTANCE PROTEIN MDTA"/>
    <property type="match status" value="1"/>
</dbReference>
<dbReference type="GO" id="GO:1990281">
    <property type="term" value="C:efflux pump complex"/>
    <property type="evidence" value="ECO:0007669"/>
    <property type="project" value="TreeGrafter"/>
</dbReference>
<feature type="domain" description="Multidrug resistance protein MdtA-like barrel-sandwich hybrid" evidence="4">
    <location>
        <begin position="67"/>
        <end position="306"/>
    </location>
</feature>
<dbReference type="InterPro" id="IPR058637">
    <property type="entry name" value="YknX-like_C"/>
</dbReference>
<sequence length="475" mass="50263">MHNTWKRNCSVGMALLMGGSLLLGGCGSNGAQDAVETSAVVVDMKQAQTGKLTLQNSFVGTVSPQEMVYVIPFASGTVTDTYFDVGDQVNAGDVLFKIDDSAAKLQLEQAQLSAANVRQQADSALTTQQESANIQMDSSRVQAQSGYDQAQIAYVQAKNAYDQNYDDLSDQIDACNANITQLENAIKAASSSVSGGNASSVVQMKTQIETLKGTKKQLESSRNSLVAGLQQAESAYNAAKSSMNIVDRSQALSQGQALEDTKKQLSTSEQLANVGVESAELALSYYTVKAPISGTIQSKGVEVNGIAGSSNPAYTIANENMMTVTFQVSEAVKNTLTMGQEVTVERGTTSYAGSITEIGVAVNQQTGLFQIKAAVNANGSDLPNGVSVKLTTDTYHTNDSAVLIPYDAVYYDNTGSYVYLSVDGKAVKTYVTTDLFDDTQISVTEGIQPGDTVITSWSPKLMNGVEVTAPVKAEE</sequence>
<protein>
    <submittedName>
        <fullName evidence="6">Efflux RND transporter periplasmic adaptor subunit</fullName>
    </submittedName>
</protein>
<dbReference type="EMBL" id="JAJEPV010000039">
    <property type="protein sequence ID" value="MCC2120652.1"/>
    <property type="molecule type" value="Genomic_DNA"/>
</dbReference>
<comment type="similarity">
    <text evidence="1">Belongs to the membrane fusion protein (MFP) (TC 8.A.1) family.</text>
</comment>
<dbReference type="PANTHER" id="PTHR30469:SF38">
    <property type="entry name" value="HLYD FAMILY SECRETION PROTEIN"/>
    <property type="match status" value="1"/>
</dbReference>
<accession>A0AAE3A2G0</accession>
<proteinExistence type="inferred from homology"/>
<evidence type="ECO:0000256" key="3">
    <source>
        <dbReference type="SAM" id="SignalP"/>
    </source>
</evidence>
<feature type="domain" description="YknX-like C-terminal permuted SH3-like" evidence="5">
    <location>
        <begin position="403"/>
        <end position="468"/>
    </location>
</feature>
<dbReference type="AlphaFoldDB" id="A0AAE3A2G0"/>
<feature type="chain" id="PRO_5042080127" evidence="3">
    <location>
        <begin position="32"/>
        <end position="475"/>
    </location>
</feature>
<dbReference type="Gene3D" id="2.40.420.20">
    <property type="match status" value="1"/>
</dbReference>
<dbReference type="RefSeq" id="WP_227733685.1">
    <property type="nucleotide sequence ID" value="NZ_JAJEPV010000039.1"/>
</dbReference>
<dbReference type="PROSITE" id="PS51257">
    <property type="entry name" value="PROKAR_LIPOPROTEIN"/>
    <property type="match status" value="1"/>
</dbReference>
<dbReference type="InterPro" id="IPR058625">
    <property type="entry name" value="MdtA-like_BSH"/>
</dbReference>
<dbReference type="Gene3D" id="1.10.287.470">
    <property type="entry name" value="Helix hairpin bin"/>
    <property type="match status" value="2"/>
</dbReference>
<dbReference type="InterPro" id="IPR006143">
    <property type="entry name" value="RND_pump_MFP"/>
</dbReference>
<evidence type="ECO:0000256" key="1">
    <source>
        <dbReference type="ARBA" id="ARBA00009477"/>
    </source>
</evidence>
<dbReference type="NCBIfam" id="TIGR01730">
    <property type="entry name" value="RND_mfp"/>
    <property type="match status" value="1"/>
</dbReference>
<dbReference type="SUPFAM" id="SSF111369">
    <property type="entry name" value="HlyD-like secretion proteins"/>
    <property type="match status" value="2"/>
</dbReference>
<dbReference type="Gene3D" id="2.40.30.170">
    <property type="match status" value="1"/>
</dbReference>
<feature type="coiled-coil region" evidence="2">
    <location>
        <begin position="158"/>
        <end position="221"/>
    </location>
</feature>
<evidence type="ECO:0000259" key="5">
    <source>
        <dbReference type="Pfam" id="PF25989"/>
    </source>
</evidence>
<feature type="signal peptide" evidence="3">
    <location>
        <begin position="1"/>
        <end position="31"/>
    </location>
</feature>
<dbReference type="GO" id="GO:0015562">
    <property type="term" value="F:efflux transmembrane transporter activity"/>
    <property type="evidence" value="ECO:0007669"/>
    <property type="project" value="TreeGrafter"/>
</dbReference>
<gene>
    <name evidence="6" type="ORF">LKD75_13835</name>
</gene>
<comment type="caution">
    <text evidence="6">The sequence shown here is derived from an EMBL/GenBank/DDBJ whole genome shotgun (WGS) entry which is preliminary data.</text>
</comment>
<evidence type="ECO:0000313" key="6">
    <source>
        <dbReference type="EMBL" id="MCC2120652.1"/>
    </source>
</evidence>
<dbReference type="Pfam" id="PF25989">
    <property type="entry name" value="YknX_C"/>
    <property type="match status" value="1"/>
</dbReference>
<keyword evidence="7" id="KW-1185">Reference proteome</keyword>
<keyword evidence="2" id="KW-0175">Coiled coil</keyword>
<evidence type="ECO:0000259" key="4">
    <source>
        <dbReference type="Pfam" id="PF25917"/>
    </source>
</evidence>
<evidence type="ECO:0000256" key="2">
    <source>
        <dbReference type="SAM" id="Coils"/>
    </source>
</evidence>
<evidence type="ECO:0000313" key="7">
    <source>
        <dbReference type="Proteomes" id="UP001197795"/>
    </source>
</evidence>
<dbReference type="Pfam" id="PF25917">
    <property type="entry name" value="BSH_RND"/>
    <property type="match status" value="1"/>
</dbReference>
<dbReference type="Gene3D" id="2.40.50.100">
    <property type="match status" value="2"/>
</dbReference>